<proteinExistence type="predicted"/>
<dbReference type="EMBL" id="CP023482">
    <property type="protein sequence ID" value="ATH95932.1"/>
    <property type="molecule type" value="Genomic_DNA"/>
</dbReference>
<accession>A0ABM6PKL0</accession>
<evidence type="ECO:0000313" key="3">
    <source>
        <dbReference type="Proteomes" id="UP000815698"/>
    </source>
</evidence>
<dbReference type="Proteomes" id="UP000815698">
    <property type="component" value="Chromosome"/>
</dbReference>
<dbReference type="SMART" id="SM00382">
    <property type="entry name" value="AAA"/>
    <property type="match status" value="1"/>
</dbReference>
<dbReference type="RefSeq" id="WP_096882469.1">
    <property type="nucleotide sequence ID" value="NZ_CP023482.1"/>
</dbReference>
<reference evidence="2 3" key="1">
    <citation type="journal article" date="2016" name="Int. J. Syst. Evol. Microbiol.">
        <title>Dermabacter jinjuensis sp. nov., a novel species of the genus Dermabacter isolated from a clinical specimen.</title>
        <authorList>
            <person name="Park Y.K."/>
            <person name="Lee K.M."/>
            <person name="Lee W.K."/>
            <person name="Cho M.J."/>
            <person name="Lee H.S."/>
            <person name="Cho Y.G."/>
            <person name="Lee Y.C."/>
            <person name="Lee W.K."/>
            <person name="Seong W.K."/>
            <person name="Hwang K.J."/>
        </authorList>
    </citation>
    <scope>NUCLEOTIDE SEQUENCE [LARGE SCALE GENOMIC DNA]</scope>
    <source>
        <strain evidence="2 3">32T</strain>
    </source>
</reference>
<dbReference type="InterPro" id="IPR027417">
    <property type="entry name" value="P-loop_NTPase"/>
</dbReference>
<dbReference type="Pfam" id="PF13177">
    <property type="entry name" value="DNA_pol3_delta2"/>
    <property type="match status" value="1"/>
</dbReference>
<evidence type="ECO:0000313" key="2">
    <source>
        <dbReference type="EMBL" id="ATH95932.1"/>
    </source>
</evidence>
<dbReference type="Gene3D" id="3.40.50.300">
    <property type="entry name" value="P-loop containing nucleotide triphosphate hydrolases"/>
    <property type="match status" value="1"/>
</dbReference>
<gene>
    <name evidence="2" type="ORF">COP05_01615</name>
</gene>
<evidence type="ECO:0000259" key="1">
    <source>
        <dbReference type="SMART" id="SM00382"/>
    </source>
</evidence>
<sequence length="382" mass="40783">MSVYDTVVGQSAAVAQLSRAASPSGSLASAWLIAGPPGSGRSSIARAFAASLLCDAPREGVGCGQCQPCRTVLAGTHADVTAVRTETLTISKDEVRELVATAQRAPASGRHRVLIIEDADRMSPGTFNVLLKAIEEPPPRTVWMLCVPSPQDLAQTIRSRCRVVNLQVPPADAVATLLINRDGIAPELAHRAAASAQGHIGIARRYGLHPETLEEREESARRLLALTSVGHAIAFAKALIERAETEAHAEADETSAREREAFMRGAGIEPGGRIPPALRAQVKALDDEAKRRATRLVRDVIDRFLLDIHSVFRDVLALQLDTGATLVNPGIERELTERTRVHSAQTTLALLDAVGTARKRVGMNVPPQLALEALLASIVAAR</sequence>
<protein>
    <submittedName>
        <fullName evidence="2">DNA polymerase III subunit delta</fullName>
    </submittedName>
</protein>
<keyword evidence="3" id="KW-1185">Reference proteome</keyword>
<feature type="domain" description="AAA+ ATPase" evidence="1">
    <location>
        <begin position="27"/>
        <end position="169"/>
    </location>
</feature>
<dbReference type="InterPro" id="IPR003593">
    <property type="entry name" value="AAA+_ATPase"/>
</dbReference>
<dbReference type="PANTHER" id="PTHR11669:SF8">
    <property type="entry name" value="DNA POLYMERASE III SUBUNIT DELTA"/>
    <property type="match status" value="1"/>
</dbReference>
<name>A0ABM6PKL0_9MICO</name>
<organism evidence="2 3">
    <name type="scientific">Dermabacter jinjuensis</name>
    <dbReference type="NCBI Taxonomy" id="1667168"/>
    <lineage>
        <taxon>Bacteria</taxon>
        <taxon>Bacillati</taxon>
        <taxon>Actinomycetota</taxon>
        <taxon>Actinomycetes</taxon>
        <taxon>Micrococcales</taxon>
        <taxon>Dermabacteraceae</taxon>
        <taxon>Dermabacter</taxon>
    </lineage>
</organism>
<dbReference type="PANTHER" id="PTHR11669">
    <property type="entry name" value="REPLICATION FACTOR C / DNA POLYMERASE III GAMMA-TAU SUBUNIT"/>
    <property type="match status" value="1"/>
</dbReference>
<dbReference type="InterPro" id="IPR050238">
    <property type="entry name" value="DNA_Rep/Repair_Clamp_Loader"/>
</dbReference>
<dbReference type="NCBIfam" id="NF005926">
    <property type="entry name" value="PRK07940.1"/>
    <property type="match status" value="1"/>
</dbReference>
<dbReference type="SUPFAM" id="SSF52540">
    <property type="entry name" value="P-loop containing nucleoside triphosphate hydrolases"/>
    <property type="match status" value="1"/>
</dbReference>